<dbReference type="PANTHER" id="PTHR22642">
    <property type="entry name" value="IMIDAZOLONEPROPIONASE"/>
    <property type="match status" value="1"/>
</dbReference>
<dbReference type="InterPro" id="IPR011059">
    <property type="entry name" value="Metal-dep_hydrolase_composite"/>
</dbReference>
<dbReference type="Gene3D" id="3.20.20.140">
    <property type="entry name" value="Metal-dependent hydrolases"/>
    <property type="match status" value="1"/>
</dbReference>
<dbReference type="InterPro" id="IPR032466">
    <property type="entry name" value="Metal_Hydrolase"/>
</dbReference>
<name>A0AA37WG00_9BACT</name>
<dbReference type="AlphaFoldDB" id="A0AA37WG00"/>
<dbReference type="GO" id="GO:0016810">
    <property type="term" value="F:hydrolase activity, acting on carbon-nitrogen (but not peptide) bonds"/>
    <property type="evidence" value="ECO:0007669"/>
    <property type="project" value="InterPro"/>
</dbReference>
<organism evidence="2 3">
    <name type="scientific">Portibacter lacus</name>
    <dbReference type="NCBI Taxonomy" id="1099794"/>
    <lineage>
        <taxon>Bacteria</taxon>
        <taxon>Pseudomonadati</taxon>
        <taxon>Bacteroidota</taxon>
        <taxon>Saprospiria</taxon>
        <taxon>Saprospirales</taxon>
        <taxon>Haliscomenobacteraceae</taxon>
        <taxon>Portibacter</taxon>
    </lineage>
</organism>
<evidence type="ECO:0000313" key="2">
    <source>
        <dbReference type="EMBL" id="GLR19302.1"/>
    </source>
</evidence>
<dbReference type="CDD" id="cd01300">
    <property type="entry name" value="YtcJ_like"/>
    <property type="match status" value="1"/>
</dbReference>
<evidence type="ECO:0000313" key="3">
    <source>
        <dbReference type="Proteomes" id="UP001156666"/>
    </source>
</evidence>
<reference evidence="2" key="1">
    <citation type="journal article" date="2014" name="Int. J. Syst. Evol. Microbiol.">
        <title>Complete genome sequence of Corynebacterium casei LMG S-19264T (=DSM 44701T), isolated from a smear-ripened cheese.</title>
        <authorList>
            <consortium name="US DOE Joint Genome Institute (JGI-PGF)"/>
            <person name="Walter F."/>
            <person name="Albersmeier A."/>
            <person name="Kalinowski J."/>
            <person name="Ruckert C."/>
        </authorList>
    </citation>
    <scope>NUCLEOTIDE SEQUENCE</scope>
    <source>
        <strain evidence="2">NBRC 108769</strain>
    </source>
</reference>
<dbReference type="Gene3D" id="2.30.40.10">
    <property type="entry name" value="Urease, subunit C, domain 1"/>
    <property type="match status" value="1"/>
</dbReference>
<dbReference type="Gene3D" id="3.10.310.70">
    <property type="match status" value="1"/>
</dbReference>
<sequence>MKKLTLFILLILANSCAESEKKTNSNPDLIITNAKIWTVDKSNPESEAIAVKDGRIVALASTIEILKLKGPETDEIDAKGNFLMPGFIEGHGHFSGLGSSLQNLNFLKSTSWDEIVQMVGEKAKTLEKGEWVEGRGWHQEKWTTKEDNLVDGYPNHQKLSEVSPDNPVVLVHASGHGLFANKKAMEMAGISKETTDPSGGRIVRDKEGNAIGMFEERAAGAIGKIYREYLATLDKDKQIQKWREGIELAEEECLRNGITSFQDAGSSFEEIAAYTKMAETGELDIRLWAMLRHSSEEMKGKAQKARVINAGNNFFTCRAIKTEVDGALGSYGAWLIDPYHDKPDFHGQNTTEISEVQNIADIAVESNMQLCVHAIGDRANKVVLDIIEAEEKEKPELKDARWRIEHAQHVDPADIPRFKELGVIAAMQGIHCTSDALFAENRLGEKRAREGAYAWRSFLDAGVVIANGTDAPVEDVNPLESFYASVTRKRIDNGFEFFVEQAMTREEAVYSYTLGNAYAGSEEDFKGSLEIGKVADIVILSEDLINCSDDAILDTEVLWTIVNGKVKFNKS</sequence>
<dbReference type="RefSeq" id="WP_235291995.1">
    <property type="nucleotide sequence ID" value="NZ_BSOH01000027.1"/>
</dbReference>
<dbReference type="Pfam" id="PF07969">
    <property type="entry name" value="Amidohydro_3"/>
    <property type="match status" value="1"/>
</dbReference>
<evidence type="ECO:0000259" key="1">
    <source>
        <dbReference type="Pfam" id="PF07969"/>
    </source>
</evidence>
<reference evidence="2" key="2">
    <citation type="submission" date="2023-01" db="EMBL/GenBank/DDBJ databases">
        <title>Draft genome sequence of Portibacter lacus strain NBRC 108769.</title>
        <authorList>
            <person name="Sun Q."/>
            <person name="Mori K."/>
        </authorList>
    </citation>
    <scope>NUCLEOTIDE SEQUENCE</scope>
    <source>
        <strain evidence="2">NBRC 108769</strain>
    </source>
</reference>
<keyword evidence="3" id="KW-1185">Reference proteome</keyword>
<dbReference type="InterPro" id="IPR013108">
    <property type="entry name" value="Amidohydro_3"/>
</dbReference>
<dbReference type="InterPro" id="IPR033932">
    <property type="entry name" value="YtcJ-like"/>
</dbReference>
<dbReference type="SUPFAM" id="SSF51556">
    <property type="entry name" value="Metallo-dependent hydrolases"/>
    <property type="match status" value="1"/>
</dbReference>
<feature type="domain" description="Amidohydrolase 3" evidence="1">
    <location>
        <begin position="75"/>
        <end position="566"/>
    </location>
</feature>
<dbReference type="SUPFAM" id="SSF51338">
    <property type="entry name" value="Composite domain of metallo-dependent hydrolases"/>
    <property type="match status" value="1"/>
</dbReference>
<accession>A0AA37WG00</accession>
<protein>
    <submittedName>
        <fullName evidence="2">Amidohydrolase</fullName>
    </submittedName>
</protein>
<comment type="caution">
    <text evidence="2">The sequence shown here is derived from an EMBL/GenBank/DDBJ whole genome shotgun (WGS) entry which is preliminary data.</text>
</comment>
<dbReference type="PANTHER" id="PTHR22642:SF2">
    <property type="entry name" value="PROTEIN LONG AFTER FAR-RED 3"/>
    <property type="match status" value="1"/>
</dbReference>
<gene>
    <name evidence="2" type="ORF">GCM10007940_39180</name>
</gene>
<dbReference type="Proteomes" id="UP001156666">
    <property type="component" value="Unassembled WGS sequence"/>
</dbReference>
<proteinExistence type="predicted"/>
<dbReference type="EMBL" id="BSOH01000027">
    <property type="protein sequence ID" value="GLR19302.1"/>
    <property type="molecule type" value="Genomic_DNA"/>
</dbReference>